<feature type="domain" description="AMP-dependent synthetase/ligase" evidence="2">
    <location>
        <begin position="161"/>
        <end position="570"/>
    </location>
</feature>
<dbReference type="PROSITE" id="PS00455">
    <property type="entry name" value="AMP_BINDING"/>
    <property type="match status" value="1"/>
</dbReference>
<dbReference type="EMBL" id="CAICTM010001899">
    <property type="protein sequence ID" value="CAB9526861.1"/>
    <property type="molecule type" value="Genomic_DNA"/>
</dbReference>
<dbReference type="PANTHER" id="PTHR44378">
    <property type="entry name" value="ACYL-ACTIVATING ENZYME 17, PEROXISOMAL-RELATED"/>
    <property type="match status" value="1"/>
</dbReference>
<dbReference type="Pfam" id="PF16177">
    <property type="entry name" value="ACAS_N"/>
    <property type="match status" value="1"/>
</dbReference>
<dbReference type="Proteomes" id="UP001153069">
    <property type="component" value="Unassembled WGS sequence"/>
</dbReference>
<dbReference type="InterPro" id="IPR000873">
    <property type="entry name" value="AMP-dep_synth/lig_dom"/>
</dbReference>
<evidence type="ECO:0000259" key="4">
    <source>
        <dbReference type="Pfam" id="PF16177"/>
    </source>
</evidence>
<dbReference type="Gene3D" id="3.30.300.30">
    <property type="match status" value="1"/>
</dbReference>
<keyword evidence="6" id="KW-1185">Reference proteome</keyword>
<dbReference type="OrthoDB" id="10253115at2759"/>
<gene>
    <name evidence="5" type="ORF">SEMRO_1901_G304370.2</name>
</gene>
<evidence type="ECO:0000313" key="5">
    <source>
        <dbReference type="EMBL" id="CAB9526861.1"/>
    </source>
</evidence>
<proteinExistence type="inferred from homology"/>
<evidence type="ECO:0000256" key="1">
    <source>
        <dbReference type="ARBA" id="ARBA00006432"/>
    </source>
</evidence>
<dbReference type="InterPro" id="IPR042099">
    <property type="entry name" value="ANL_N_sf"/>
</dbReference>
<evidence type="ECO:0008006" key="7">
    <source>
        <dbReference type="Google" id="ProtNLM"/>
    </source>
</evidence>
<feature type="domain" description="Acetyl-coenzyme A synthetase N-terminal" evidence="4">
    <location>
        <begin position="98"/>
        <end position="158"/>
    </location>
</feature>
<dbReference type="InterPro" id="IPR020845">
    <property type="entry name" value="AMP-binding_CS"/>
</dbReference>
<name>A0A9N8EWI7_9STRA</name>
<dbReference type="Pfam" id="PF00501">
    <property type="entry name" value="AMP-binding"/>
    <property type="match status" value="1"/>
</dbReference>
<evidence type="ECO:0000313" key="6">
    <source>
        <dbReference type="Proteomes" id="UP001153069"/>
    </source>
</evidence>
<protein>
    <recommendedName>
        <fullName evidence="7">Acetate--CoA ligase</fullName>
    </recommendedName>
</protein>
<dbReference type="Pfam" id="PF13193">
    <property type="entry name" value="AMP-binding_C"/>
    <property type="match status" value="1"/>
</dbReference>
<dbReference type="AlphaFoldDB" id="A0A9N8EWI7"/>
<dbReference type="Gene3D" id="3.40.50.12780">
    <property type="entry name" value="N-terminal domain of ligase-like"/>
    <property type="match status" value="2"/>
</dbReference>
<feature type="domain" description="AMP-binding enzyme C-terminal" evidence="3">
    <location>
        <begin position="670"/>
        <end position="752"/>
    </location>
</feature>
<dbReference type="InterPro" id="IPR032387">
    <property type="entry name" value="ACAS_N"/>
</dbReference>
<evidence type="ECO:0000259" key="2">
    <source>
        <dbReference type="Pfam" id="PF00501"/>
    </source>
</evidence>
<dbReference type="SUPFAM" id="SSF56801">
    <property type="entry name" value="Acetyl-CoA synthetase-like"/>
    <property type="match status" value="1"/>
</dbReference>
<comment type="caution">
    <text evidence="5">The sequence shown here is derived from an EMBL/GenBank/DDBJ whole genome shotgun (WGS) entry which is preliminary data.</text>
</comment>
<accession>A0A9N8EWI7</accession>
<dbReference type="InterPro" id="IPR045851">
    <property type="entry name" value="AMP-bd_C_sf"/>
</dbReference>
<dbReference type="InterPro" id="IPR025110">
    <property type="entry name" value="AMP-bd_C"/>
</dbReference>
<sequence>MCQADELPPTMAPEDQSLVKELLEKAKAEAGEGASPMQVWSILQHKLKPSMAMEVHQCCYEQAYTGVSDVRPSWVPSPESISKTNIHKMMEEKGFSSYQEFYEWSVKTETREEFWNQTVEKLDIQWEEKPTGVFDLTKGGPAHVSYFPGGKLNISDSCFHKRKPTDAALVYAMESDPRAIQTMTFSVLERLSNQIAHAIHDRLQLTPGDAVAICMPMTPESIAIYLGIVKAGCVVVSIADSFSATEIATRCRLGNAKAIFTQDVIYRGAKFLPLFNRVLEADEIVQADQSDKETKSDAGNDRLKVVVLPGMLHAGPYNTTNATTLDFNESGTWDDKDAQGNPVALHPSVVETMRDGLDHSWHDMIFHASDEFVSVKRNSMDACNILFSSGTTGEPKAIVWSHSTPIKCAVDGYYHQDIQVGDRVAWPTNIGWMMGPWLLFQLMNGATLGIFNGVTSTDAFCQFVEEAKISMVGVIPSLVKAWQARDATKDCDWSCVRRFSSTGEASDPENYLWLVSRVPGYAPVVEYCGGTEIGGSYLSSTLVQPNVPSMFSTPVLGSQLYLLDAEGKALDGSEYKSGAVGSISGEVALVPPTIGYSTHLLNRNHLDTYYKGMQPGPNGEVLRRHGDEIEMVRNAQHTNKSKEETAPYFRALGRCDDTMNIGGIKVSSVEIERVCNLVAEIKETAAIGVAGPHGGPCKLVIYVVLSSAAGGADDKAALRAAMQKMIKAKLNPLFGISDVVVAESLPRTASNKVMRRLLRDEYLQK</sequence>
<reference evidence="5" key="1">
    <citation type="submission" date="2020-06" db="EMBL/GenBank/DDBJ databases">
        <authorList>
            <consortium name="Plant Systems Biology data submission"/>
        </authorList>
    </citation>
    <scope>NUCLEOTIDE SEQUENCE</scope>
    <source>
        <strain evidence="5">D6</strain>
    </source>
</reference>
<dbReference type="PANTHER" id="PTHR44378:SF2">
    <property type="entry name" value="ACYL-ACTIVATING ENZYME 17, PEROXISOMAL-RELATED"/>
    <property type="match status" value="1"/>
</dbReference>
<evidence type="ECO:0000259" key="3">
    <source>
        <dbReference type="Pfam" id="PF13193"/>
    </source>
</evidence>
<organism evidence="5 6">
    <name type="scientific">Seminavis robusta</name>
    <dbReference type="NCBI Taxonomy" id="568900"/>
    <lineage>
        <taxon>Eukaryota</taxon>
        <taxon>Sar</taxon>
        <taxon>Stramenopiles</taxon>
        <taxon>Ochrophyta</taxon>
        <taxon>Bacillariophyta</taxon>
        <taxon>Bacillariophyceae</taxon>
        <taxon>Bacillariophycidae</taxon>
        <taxon>Naviculales</taxon>
        <taxon>Naviculaceae</taxon>
        <taxon>Seminavis</taxon>
    </lineage>
</organism>
<comment type="similarity">
    <text evidence="1">Belongs to the ATP-dependent AMP-binding enzyme family.</text>
</comment>